<evidence type="ECO:0000259" key="4">
    <source>
        <dbReference type="PROSITE" id="PS50995"/>
    </source>
</evidence>
<dbReference type="InterPro" id="IPR023187">
    <property type="entry name" value="Tscrpt_reg_MarR-type_CS"/>
</dbReference>
<keyword evidence="1" id="KW-0805">Transcription regulation</keyword>
<dbReference type="PANTHER" id="PTHR39515:SF2">
    <property type="entry name" value="HTH-TYPE TRANSCRIPTIONAL REGULATOR RV0880"/>
    <property type="match status" value="1"/>
</dbReference>
<name>A0A136PTM8_9ACTN</name>
<dbReference type="InterPro" id="IPR036390">
    <property type="entry name" value="WH_DNA-bd_sf"/>
</dbReference>
<sequence length="144" mass="16027">MTARRVPPAQLAPQLRDAITRLNRRVRQARPVGDLTVTQLSALTSIRLAGALTPRELADIERVQPPTMSRIVGKLEERGLVRRTPHPTDGRQVILAVTDGGQTVLDQFERARDEWLADRLAALAEEDRDTLRRAAEILQGLARA</sequence>
<keyword evidence="6" id="KW-1185">Reference proteome</keyword>
<proteinExistence type="predicted"/>
<evidence type="ECO:0000313" key="6">
    <source>
        <dbReference type="Proteomes" id="UP000070620"/>
    </source>
</evidence>
<keyword evidence="2" id="KW-0238">DNA-binding</keyword>
<feature type="domain" description="HTH marR-type" evidence="4">
    <location>
        <begin position="8"/>
        <end position="140"/>
    </location>
</feature>
<reference evidence="5 6" key="1">
    <citation type="submission" date="2016-01" db="EMBL/GenBank/DDBJ databases">
        <title>Whole genome sequence and analysis of Micromonospora rosaria DSM 803, which can produce antibacterial substance rosamicin.</title>
        <authorList>
            <person name="Yang H."/>
            <person name="He X."/>
            <person name="Zhu D."/>
        </authorList>
    </citation>
    <scope>NUCLEOTIDE SEQUENCE [LARGE SCALE GENOMIC DNA]</scope>
    <source>
        <strain evidence="5 6">DSM 803</strain>
    </source>
</reference>
<dbReference type="InterPro" id="IPR000835">
    <property type="entry name" value="HTH_MarR-typ"/>
</dbReference>
<evidence type="ECO:0000256" key="3">
    <source>
        <dbReference type="ARBA" id="ARBA00023163"/>
    </source>
</evidence>
<organism evidence="5 6">
    <name type="scientific">Micromonospora rosaria</name>
    <dbReference type="NCBI Taxonomy" id="47874"/>
    <lineage>
        <taxon>Bacteria</taxon>
        <taxon>Bacillati</taxon>
        <taxon>Actinomycetota</taxon>
        <taxon>Actinomycetes</taxon>
        <taxon>Micromonosporales</taxon>
        <taxon>Micromonosporaceae</taxon>
        <taxon>Micromonospora</taxon>
    </lineage>
</organism>
<dbReference type="Pfam" id="PF01047">
    <property type="entry name" value="MarR"/>
    <property type="match status" value="1"/>
</dbReference>
<dbReference type="EMBL" id="LRQV01000034">
    <property type="protein sequence ID" value="KXK61725.1"/>
    <property type="molecule type" value="Genomic_DNA"/>
</dbReference>
<dbReference type="PANTHER" id="PTHR39515">
    <property type="entry name" value="CONSERVED PROTEIN"/>
    <property type="match status" value="1"/>
</dbReference>
<comment type="caution">
    <text evidence="5">The sequence shown here is derived from an EMBL/GenBank/DDBJ whole genome shotgun (WGS) entry which is preliminary data.</text>
</comment>
<dbReference type="OrthoDB" id="9804055at2"/>
<dbReference type="Gene3D" id="1.10.10.10">
    <property type="entry name" value="Winged helix-like DNA-binding domain superfamily/Winged helix DNA-binding domain"/>
    <property type="match status" value="1"/>
</dbReference>
<dbReference type="GO" id="GO:0003677">
    <property type="term" value="F:DNA binding"/>
    <property type="evidence" value="ECO:0007669"/>
    <property type="project" value="UniProtKB-KW"/>
</dbReference>
<keyword evidence="3" id="KW-0804">Transcription</keyword>
<dbReference type="SUPFAM" id="SSF46785">
    <property type="entry name" value="Winged helix' DNA-binding domain"/>
    <property type="match status" value="1"/>
</dbReference>
<dbReference type="InterPro" id="IPR052526">
    <property type="entry name" value="HTH-type_Bedaq_tolerance"/>
</dbReference>
<protein>
    <submittedName>
        <fullName evidence="5">MarR family transcriptional regulator</fullName>
    </submittedName>
</protein>
<dbReference type="Proteomes" id="UP000070620">
    <property type="component" value="Unassembled WGS sequence"/>
</dbReference>
<gene>
    <name evidence="5" type="ORF">AWW66_12020</name>
</gene>
<dbReference type="SMART" id="SM00347">
    <property type="entry name" value="HTH_MARR"/>
    <property type="match status" value="1"/>
</dbReference>
<dbReference type="InterPro" id="IPR036388">
    <property type="entry name" value="WH-like_DNA-bd_sf"/>
</dbReference>
<dbReference type="GO" id="GO:0003700">
    <property type="term" value="F:DNA-binding transcription factor activity"/>
    <property type="evidence" value="ECO:0007669"/>
    <property type="project" value="InterPro"/>
</dbReference>
<dbReference type="PRINTS" id="PR00598">
    <property type="entry name" value="HTHMARR"/>
</dbReference>
<evidence type="ECO:0000313" key="5">
    <source>
        <dbReference type="EMBL" id="KXK61725.1"/>
    </source>
</evidence>
<dbReference type="AlphaFoldDB" id="A0A136PTM8"/>
<evidence type="ECO:0000256" key="1">
    <source>
        <dbReference type="ARBA" id="ARBA00023015"/>
    </source>
</evidence>
<dbReference type="PROSITE" id="PS01117">
    <property type="entry name" value="HTH_MARR_1"/>
    <property type="match status" value="1"/>
</dbReference>
<accession>A0A136PTM8</accession>
<evidence type="ECO:0000256" key="2">
    <source>
        <dbReference type="ARBA" id="ARBA00023125"/>
    </source>
</evidence>
<dbReference type="PROSITE" id="PS50995">
    <property type="entry name" value="HTH_MARR_2"/>
    <property type="match status" value="1"/>
</dbReference>